<keyword evidence="1" id="KW-0808">Transferase</keyword>
<evidence type="ECO:0000259" key="7">
    <source>
        <dbReference type="PROSITE" id="PS50011"/>
    </source>
</evidence>
<feature type="domain" description="Protein kinase" evidence="7">
    <location>
        <begin position="15"/>
        <end position="262"/>
    </location>
</feature>
<name>A0ABT6VXN4_9ACTN</name>
<dbReference type="PROSITE" id="PS00108">
    <property type="entry name" value="PROTEIN_KINASE_ST"/>
    <property type="match status" value="1"/>
</dbReference>
<evidence type="ECO:0000256" key="4">
    <source>
        <dbReference type="ARBA" id="ARBA00022840"/>
    </source>
</evidence>
<feature type="compositionally biased region" description="Low complexity" evidence="6">
    <location>
        <begin position="356"/>
        <end position="367"/>
    </location>
</feature>
<dbReference type="RefSeq" id="WP_282704531.1">
    <property type="nucleotide sequence ID" value="NZ_JAAGKO020000012.1"/>
</dbReference>
<feature type="binding site" evidence="5">
    <location>
        <position position="43"/>
    </location>
    <ligand>
        <name>ATP</name>
        <dbReference type="ChEBI" id="CHEBI:30616"/>
    </ligand>
</feature>
<evidence type="ECO:0000256" key="5">
    <source>
        <dbReference type="PROSITE-ProRule" id="PRU10141"/>
    </source>
</evidence>
<dbReference type="PANTHER" id="PTHR43289:SF34">
    <property type="entry name" value="SERINE_THREONINE-PROTEIN KINASE YBDM-RELATED"/>
    <property type="match status" value="1"/>
</dbReference>
<accession>A0ABT6VXN4</accession>
<keyword evidence="2 5" id="KW-0547">Nucleotide-binding</keyword>
<proteinExistence type="predicted"/>
<dbReference type="PROSITE" id="PS50011">
    <property type="entry name" value="PROTEIN_KINASE_DOM"/>
    <property type="match status" value="1"/>
</dbReference>
<keyword evidence="3 8" id="KW-0418">Kinase</keyword>
<comment type="caution">
    <text evidence="8">The sequence shown here is derived from an EMBL/GenBank/DDBJ whole genome shotgun (WGS) entry which is preliminary data.</text>
</comment>
<dbReference type="InterPro" id="IPR000719">
    <property type="entry name" value="Prot_kinase_dom"/>
</dbReference>
<feature type="compositionally biased region" description="Pro residues" evidence="6">
    <location>
        <begin position="286"/>
        <end position="297"/>
    </location>
</feature>
<reference evidence="8 9" key="1">
    <citation type="submission" date="2023-05" db="EMBL/GenBank/DDBJ databases">
        <title>Streptantibioticus silvisoli sp. nov., acidotolerant actinomycetes 1 from pine litter.</title>
        <authorList>
            <person name="Swiecimska M."/>
            <person name="Golinska P."/>
            <person name="Sangal V."/>
            <person name="Wachnowicz B."/>
            <person name="Goodfellow M."/>
        </authorList>
    </citation>
    <scope>NUCLEOTIDE SEQUENCE [LARGE SCALE GENOMIC DNA]</scope>
    <source>
        <strain evidence="8 9">SL54</strain>
    </source>
</reference>
<organism evidence="8 9">
    <name type="scientific">Streptantibioticus silvisoli</name>
    <dbReference type="NCBI Taxonomy" id="2705255"/>
    <lineage>
        <taxon>Bacteria</taxon>
        <taxon>Bacillati</taxon>
        <taxon>Actinomycetota</taxon>
        <taxon>Actinomycetes</taxon>
        <taxon>Kitasatosporales</taxon>
        <taxon>Streptomycetaceae</taxon>
        <taxon>Streptantibioticus</taxon>
    </lineage>
</organism>
<dbReference type="Gene3D" id="1.10.510.10">
    <property type="entry name" value="Transferase(Phosphotransferase) domain 1"/>
    <property type="match status" value="1"/>
</dbReference>
<evidence type="ECO:0000313" key="8">
    <source>
        <dbReference type="EMBL" id="MDI5963254.1"/>
    </source>
</evidence>
<dbReference type="CDD" id="cd14014">
    <property type="entry name" value="STKc_PknB_like"/>
    <property type="match status" value="1"/>
</dbReference>
<keyword evidence="4 5" id="KW-0067">ATP-binding</keyword>
<evidence type="ECO:0000256" key="1">
    <source>
        <dbReference type="ARBA" id="ARBA00022679"/>
    </source>
</evidence>
<dbReference type="Proteomes" id="UP001156398">
    <property type="component" value="Unassembled WGS sequence"/>
</dbReference>
<evidence type="ECO:0000256" key="2">
    <source>
        <dbReference type="ARBA" id="ARBA00022741"/>
    </source>
</evidence>
<protein>
    <submittedName>
        <fullName evidence="8">Protein kinase</fullName>
    </submittedName>
</protein>
<dbReference type="EMBL" id="JAAGKO020000012">
    <property type="protein sequence ID" value="MDI5963254.1"/>
    <property type="molecule type" value="Genomic_DNA"/>
</dbReference>
<evidence type="ECO:0000313" key="9">
    <source>
        <dbReference type="Proteomes" id="UP001156398"/>
    </source>
</evidence>
<sequence>MLPLVEGDPRQVGPYRLHSRLGSGGMGQVFLGHSPGGRPVAVKLVRPELADDADFRRRFAREVVTARKVGGFYTAQVVDADPDAAQPWLVTAYVPGPSLEQAVQRCGYLPEQTVRVLGAGLAEGLAAIHRCGIVHRDLKPSNVLLATDGPRVIDFGIAYALETSTPVTRGIGTPAFMSPEQIEGRTISPASDIFSLGTVLAYAATGTGPFGSGPHQGITYRIMSREPDLGHLPPALVPLVAACLTKDPSYRPSLNSVLHQLAVPATGGHDGWLPPNIADMIGERLQPPPQRSDPPAPWSGHSVPGLQQHPSWPAAPRVPSDGYAAPSPPGGYAAPSPPGGYAVPAPAGGYATPPPSGGYAAASPQGGNPAPSPQGGYSPFPHGGYATPPPSGGYGSSGGGSFGARAPRRRPGRRPVLLSAATALLLVAGGLVYAFTRPGGGAPPVRASGPVTVTGHLVCQSGQGVSGAWVATESKWTSFASVRLDKQRGSGSSSYRLVLPTADKYRVKVGCGISAGGGWGWGASIADTRLMSGTDNSLRCDDVPDTPGYGSCTPWVGATPAPTRPTGAVDIAGEVACRPKEPVTGVYVFVGDGSSPDSDFAYIRPTGDAAGSSSYSYTLPSDENYTVHVGCGGNVDTWGTPIDNSPTVHGTGHSFMCSTTQHKCSSWNPSSQ</sequence>
<feature type="compositionally biased region" description="Gly residues" evidence="6">
    <location>
        <begin position="392"/>
        <end position="402"/>
    </location>
</feature>
<dbReference type="SUPFAM" id="SSF56112">
    <property type="entry name" value="Protein kinase-like (PK-like)"/>
    <property type="match status" value="1"/>
</dbReference>
<feature type="region of interest" description="Disordered" evidence="6">
    <location>
        <begin position="274"/>
        <end position="337"/>
    </location>
</feature>
<dbReference type="Gene3D" id="3.30.200.20">
    <property type="entry name" value="Phosphorylase Kinase, domain 1"/>
    <property type="match status" value="1"/>
</dbReference>
<dbReference type="GO" id="GO:0016301">
    <property type="term" value="F:kinase activity"/>
    <property type="evidence" value="ECO:0007669"/>
    <property type="project" value="UniProtKB-KW"/>
</dbReference>
<feature type="region of interest" description="Disordered" evidence="6">
    <location>
        <begin position="356"/>
        <end position="410"/>
    </location>
</feature>
<gene>
    <name evidence="8" type="ORF">POF43_011140</name>
</gene>
<feature type="compositionally biased region" description="Low complexity" evidence="6">
    <location>
        <begin position="319"/>
        <end position="337"/>
    </location>
</feature>
<dbReference type="InterPro" id="IPR008271">
    <property type="entry name" value="Ser/Thr_kinase_AS"/>
</dbReference>
<dbReference type="Pfam" id="PF00069">
    <property type="entry name" value="Pkinase"/>
    <property type="match status" value="1"/>
</dbReference>
<keyword evidence="9" id="KW-1185">Reference proteome</keyword>
<evidence type="ECO:0000256" key="6">
    <source>
        <dbReference type="SAM" id="MobiDB-lite"/>
    </source>
</evidence>
<dbReference type="SMART" id="SM00220">
    <property type="entry name" value="S_TKc"/>
    <property type="match status" value="1"/>
</dbReference>
<dbReference type="PANTHER" id="PTHR43289">
    <property type="entry name" value="MITOGEN-ACTIVATED PROTEIN KINASE KINASE KINASE 20-RELATED"/>
    <property type="match status" value="1"/>
</dbReference>
<dbReference type="PROSITE" id="PS00107">
    <property type="entry name" value="PROTEIN_KINASE_ATP"/>
    <property type="match status" value="1"/>
</dbReference>
<dbReference type="InterPro" id="IPR017441">
    <property type="entry name" value="Protein_kinase_ATP_BS"/>
</dbReference>
<evidence type="ECO:0000256" key="3">
    <source>
        <dbReference type="ARBA" id="ARBA00022777"/>
    </source>
</evidence>
<dbReference type="InterPro" id="IPR011009">
    <property type="entry name" value="Kinase-like_dom_sf"/>
</dbReference>